<accession>A0ABU6QUC5</accession>
<dbReference type="EMBL" id="JASCZI010001260">
    <property type="protein sequence ID" value="MED6114634.1"/>
    <property type="molecule type" value="Genomic_DNA"/>
</dbReference>
<dbReference type="InterPro" id="IPR023213">
    <property type="entry name" value="CAT-like_dom_sf"/>
</dbReference>
<comment type="caution">
    <text evidence="2">The sequence shown here is derived from an EMBL/GenBank/DDBJ whole genome shotgun (WGS) entry which is preliminary data.</text>
</comment>
<dbReference type="PANTHER" id="PTHR31642">
    <property type="entry name" value="TRICHOTHECENE 3-O-ACETYLTRANSFERASE"/>
    <property type="match status" value="1"/>
</dbReference>
<comment type="similarity">
    <text evidence="1">Belongs to the plant acyltransferase family.</text>
</comment>
<reference evidence="2 3" key="1">
    <citation type="journal article" date="2023" name="Plants (Basel)">
        <title>Bridging the Gap: Combining Genomics and Transcriptomics Approaches to Understand Stylosanthes scabra, an Orphan Legume from the Brazilian Caatinga.</title>
        <authorList>
            <person name="Ferreira-Neto J.R.C."/>
            <person name="da Silva M.D."/>
            <person name="Binneck E."/>
            <person name="de Melo N.F."/>
            <person name="da Silva R.H."/>
            <person name="de Melo A.L.T.M."/>
            <person name="Pandolfi V."/>
            <person name="Bustamante F.O."/>
            <person name="Brasileiro-Vidal A.C."/>
            <person name="Benko-Iseppon A.M."/>
        </authorList>
    </citation>
    <scope>NUCLEOTIDE SEQUENCE [LARGE SCALE GENOMIC DNA]</scope>
    <source>
        <tissue evidence="2">Leaves</tissue>
    </source>
</reference>
<sequence length="179" mass="20455">MGVIVDGRRRLMMNNDKKKKESMMMNSYFGNVLSIPFGGKPINDLMEKPLSELVEEVREIVEAAATEEHFLGLVDWVEALRPVPALTRIYCETGEGPCLVVSSGQRFPESKVDFGWGKPVFASYHFPWGGDCGYVMPMPSPKGNGDWILYMHLHKGLMEFMESHFSHVFRPLSWDYLLY</sequence>
<dbReference type="PANTHER" id="PTHR31642:SF266">
    <property type="entry name" value="HXXXD-TYPE ACYL-TRANSFERASE FAMILY PROTEIN"/>
    <property type="match status" value="1"/>
</dbReference>
<evidence type="ECO:0000256" key="1">
    <source>
        <dbReference type="ARBA" id="ARBA00009861"/>
    </source>
</evidence>
<gene>
    <name evidence="2" type="ORF">PIB30_082281</name>
</gene>
<dbReference type="InterPro" id="IPR050317">
    <property type="entry name" value="Plant_Fungal_Acyltransferase"/>
</dbReference>
<evidence type="ECO:0000313" key="3">
    <source>
        <dbReference type="Proteomes" id="UP001341840"/>
    </source>
</evidence>
<protein>
    <submittedName>
        <fullName evidence="2">Uncharacterized protein</fullName>
    </submittedName>
</protein>
<proteinExistence type="inferred from homology"/>
<evidence type="ECO:0000313" key="2">
    <source>
        <dbReference type="EMBL" id="MED6114634.1"/>
    </source>
</evidence>
<dbReference type="Pfam" id="PF02458">
    <property type="entry name" value="Transferase"/>
    <property type="match status" value="1"/>
</dbReference>
<organism evidence="2 3">
    <name type="scientific">Stylosanthes scabra</name>
    <dbReference type="NCBI Taxonomy" id="79078"/>
    <lineage>
        <taxon>Eukaryota</taxon>
        <taxon>Viridiplantae</taxon>
        <taxon>Streptophyta</taxon>
        <taxon>Embryophyta</taxon>
        <taxon>Tracheophyta</taxon>
        <taxon>Spermatophyta</taxon>
        <taxon>Magnoliopsida</taxon>
        <taxon>eudicotyledons</taxon>
        <taxon>Gunneridae</taxon>
        <taxon>Pentapetalae</taxon>
        <taxon>rosids</taxon>
        <taxon>fabids</taxon>
        <taxon>Fabales</taxon>
        <taxon>Fabaceae</taxon>
        <taxon>Papilionoideae</taxon>
        <taxon>50 kb inversion clade</taxon>
        <taxon>dalbergioids sensu lato</taxon>
        <taxon>Dalbergieae</taxon>
        <taxon>Pterocarpus clade</taxon>
        <taxon>Stylosanthes</taxon>
    </lineage>
</organism>
<keyword evidence="3" id="KW-1185">Reference proteome</keyword>
<dbReference type="Gene3D" id="3.30.559.10">
    <property type="entry name" value="Chloramphenicol acetyltransferase-like domain"/>
    <property type="match status" value="1"/>
</dbReference>
<dbReference type="Proteomes" id="UP001341840">
    <property type="component" value="Unassembled WGS sequence"/>
</dbReference>
<name>A0ABU6QUC5_9FABA</name>